<dbReference type="GO" id="GO:0008800">
    <property type="term" value="F:beta-lactamase activity"/>
    <property type="evidence" value="ECO:0007669"/>
    <property type="project" value="UniProtKB-UniRule"/>
</dbReference>
<comment type="catalytic activity">
    <reaction evidence="1 8">
        <text>a beta-lactam + H2O = a substituted beta-amino acid</text>
        <dbReference type="Rhea" id="RHEA:20401"/>
        <dbReference type="ChEBI" id="CHEBI:15377"/>
        <dbReference type="ChEBI" id="CHEBI:35627"/>
        <dbReference type="ChEBI" id="CHEBI:140347"/>
        <dbReference type="EC" id="3.5.2.6"/>
    </reaction>
</comment>
<accession>A0A7X0MX59</accession>
<dbReference type="Pfam" id="PF00905">
    <property type="entry name" value="Transpeptidase"/>
    <property type="match status" value="1"/>
</dbReference>
<name>A0A7X0MX59_9GAMM</name>
<evidence type="ECO:0000256" key="6">
    <source>
        <dbReference type="ARBA" id="ARBA00023251"/>
    </source>
</evidence>
<feature type="modified residue" description="N6-carboxylysine" evidence="7">
    <location>
        <position position="65"/>
    </location>
</feature>
<dbReference type="PROSITE" id="PS00337">
    <property type="entry name" value="BETA_LACTAMASE_D"/>
    <property type="match status" value="1"/>
</dbReference>
<dbReference type="EMBL" id="JACHHT010000003">
    <property type="protein sequence ID" value="MBB6523381.1"/>
    <property type="molecule type" value="Genomic_DNA"/>
</dbReference>
<proteinExistence type="inferred from homology"/>
<evidence type="ECO:0000256" key="4">
    <source>
        <dbReference type="ARBA" id="ARBA00022729"/>
    </source>
</evidence>
<dbReference type="GO" id="GO:0046677">
    <property type="term" value="P:response to antibiotic"/>
    <property type="evidence" value="ECO:0007669"/>
    <property type="project" value="UniProtKB-UniRule"/>
</dbReference>
<evidence type="ECO:0000256" key="9">
    <source>
        <dbReference type="SAM" id="SignalP"/>
    </source>
</evidence>
<dbReference type="InterPro" id="IPR002137">
    <property type="entry name" value="Beta-lactam_class-D_AS"/>
</dbReference>
<dbReference type="RefSeq" id="WP_166848028.1">
    <property type="nucleotide sequence ID" value="NZ_JAAONY010000003.1"/>
</dbReference>
<feature type="chain" id="PRO_5031249800" description="Beta-lactamase" evidence="9">
    <location>
        <begin position="26"/>
        <end position="279"/>
    </location>
</feature>
<gene>
    <name evidence="11" type="ORF">HNR48_003683</name>
</gene>
<dbReference type="SUPFAM" id="SSF56601">
    <property type="entry name" value="beta-lactamase/transpeptidase-like"/>
    <property type="match status" value="1"/>
</dbReference>
<keyword evidence="4 9" id="KW-0732">Signal</keyword>
<dbReference type="InParanoid" id="A0A7X0MX59"/>
<evidence type="ECO:0000256" key="5">
    <source>
        <dbReference type="ARBA" id="ARBA00022801"/>
    </source>
</evidence>
<evidence type="ECO:0000256" key="7">
    <source>
        <dbReference type="PIRSR" id="PIRSR602137-50"/>
    </source>
</evidence>
<dbReference type="InterPro" id="IPR001460">
    <property type="entry name" value="PCN-bd_Tpept"/>
</dbReference>
<evidence type="ECO:0000313" key="12">
    <source>
        <dbReference type="Proteomes" id="UP000528457"/>
    </source>
</evidence>
<sequence>MLKSKGLFCLFAVLHSVALTVNAQMADTACGERCSFVLLNEEDGKFQFVNQQRAETRFTPFSSFKIANTLIALETGQLKDLSQTFSVNKEAYPVESWWPKRWYEAPLTIREAFHASALPIYRQLAVDIGDTDMTRVLNGFQYGNGDISSGLDSFWLNGSLQISAVEQVCFLRRLARRELPLSANSFAMFEDIMEVDLDKEPSWFAEAFKQQSGDVKLFAKTGGGPLSNEKYIGWYVGYVQNAEGNHYFALNMEADSFRSIQGARKAKVLQQLKDFNVLK</sequence>
<comment type="similarity">
    <text evidence="2 8">Belongs to the class-D beta-lactamase family.</text>
</comment>
<evidence type="ECO:0000256" key="3">
    <source>
        <dbReference type="ARBA" id="ARBA00012865"/>
    </source>
</evidence>
<comment type="caution">
    <text evidence="11">The sequence shown here is derived from an EMBL/GenBank/DDBJ whole genome shotgun (WGS) entry which is preliminary data.</text>
</comment>
<keyword evidence="5 8" id="KW-0378">Hydrolase</keyword>
<keyword evidence="12" id="KW-1185">Reference proteome</keyword>
<dbReference type="InterPro" id="IPR012338">
    <property type="entry name" value="Beta-lactam/transpept-like"/>
</dbReference>
<evidence type="ECO:0000256" key="8">
    <source>
        <dbReference type="RuleBase" id="RU361140"/>
    </source>
</evidence>
<organism evidence="11 12">
    <name type="scientific">Pseudoteredinibacter isoporae</name>
    <dbReference type="NCBI Taxonomy" id="570281"/>
    <lineage>
        <taxon>Bacteria</taxon>
        <taxon>Pseudomonadati</taxon>
        <taxon>Pseudomonadota</taxon>
        <taxon>Gammaproteobacteria</taxon>
        <taxon>Cellvibrionales</taxon>
        <taxon>Cellvibrionaceae</taxon>
        <taxon>Pseudoteredinibacter</taxon>
    </lineage>
</organism>
<evidence type="ECO:0000256" key="2">
    <source>
        <dbReference type="ARBA" id="ARBA00007898"/>
    </source>
</evidence>
<feature type="domain" description="Penicillin-binding protein transpeptidase" evidence="10">
    <location>
        <begin position="36"/>
        <end position="270"/>
    </location>
</feature>
<dbReference type="Proteomes" id="UP000528457">
    <property type="component" value="Unassembled WGS sequence"/>
</dbReference>
<dbReference type="AlphaFoldDB" id="A0A7X0MX59"/>
<reference evidence="11 12" key="1">
    <citation type="submission" date="2020-08" db="EMBL/GenBank/DDBJ databases">
        <title>Genomic Encyclopedia of Type Strains, Phase IV (KMG-IV): sequencing the most valuable type-strain genomes for metagenomic binning, comparative biology and taxonomic classification.</title>
        <authorList>
            <person name="Goeker M."/>
        </authorList>
    </citation>
    <scope>NUCLEOTIDE SEQUENCE [LARGE SCALE GENOMIC DNA]</scope>
    <source>
        <strain evidence="11 12">DSM 22368</strain>
    </source>
</reference>
<evidence type="ECO:0000313" key="11">
    <source>
        <dbReference type="EMBL" id="MBB6523381.1"/>
    </source>
</evidence>
<dbReference type="GO" id="GO:0008658">
    <property type="term" value="F:penicillin binding"/>
    <property type="evidence" value="ECO:0007669"/>
    <property type="project" value="InterPro"/>
</dbReference>
<dbReference type="EC" id="3.5.2.6" evidence="3 8"/>
<evidence type="ECO:0000259" key="10">
    <source>
        <dbReference type="Pfam" id="PF00905"/>
    </source>
</evidence>
<keyword evidence="6 8" id="KW-0046">Antibiotic resistance</keyword>
<feature type="signal peptide" evidence="9">
    <location>
        <begin position="1"/>
        <end position="25"/>
    </location>
</feature>
<evidence type="ECO:0000256" key="1">
    <source>
        <dbReference type="ARBA" id="ARBA00001526"/>
    </source>
</evidence>
<protein>
    <recommendedName>
        <fullName evidence="3 8">Beta-lactamase</fullName>
        <ecNumber evidence="3 8">3.5.2.6</ecNumber>
    </recommendedName>
</protein>
<dbReference type="Gene3D" id="3.40.710.10">
    <property type="entry name" value="DD-peptidase/beta-lactamase superfamily"/>
    <property type="match status" value="1"/>
</dbReference>
<dbReference type="GO" id="GO:0017001">
    <property type="term" value="P:antibiotic catabolic process"/>
    <property type="evidence" value="ECO:0007669"/>
    <property type="project" value="InterPro"/>
</dbReference>
<feature type="active site" description="Acyl-ester intermediate" evidence="7">
    <location>
        <position position="62"/>
    </location>
</feature>